<dbReference type="PANTHER" id="PTHR33603">
    <property type="entry name" value="METHYLTRANSFERASE"/>
    <property type="match status" value="1"/>
</dbReference>
<organism evidence="5">
    <name type="scientific">bioreactor metagenome</name>
    <dbReference type="NCBI Taxonomy" id="1076179"/>
    <lineage>
        <taxon>unclassified sequences</taxon>
        <taxon>metagenomes</taxon>
        <taxon>ecological metagenomes</taxon>
    </lineage>
</organism>
<sequence>MQIQILCIGKIKDAYISAGIAEFEKRLRPYAKVFVTELAEIKVPENASASDEIRVKEKEGDLILTHVKEGFSTIVLDPYGISLSSEGFSGIFGEAKMSGTNLCFIIGGPLGLSPAVLRSAEKKLSLSQMTFTHTMTRLILFEQIYRAFRILHGEPYHK</sequence>
<dbReference type="EC" id="2.1.1.177" evidence="5"/>
<keyword evidence="3" id="KW-0949">S-adenosyl-L-methionine</keyword>
<dbReference type="InterPro" id="IPR029028">
    <property type="entry name" value="Alpha/beta_knot_MTases"/>
</dbReference>
<dbReference type="PANTHER" id="PTHR33603:SF1">
    <property type="entry name" value="RIBOSOMAL RNA LARGE SUBUNIT METHYLTRANSFERASE H"/>
    <property type="match status" value="1"/>
</dbReference>
<dbReference type="GO" id="GO:0006364">
    <property type="term" value="P:rRNA processing"/>
    <property type="evidence" value="ECO:0007669"/>
    <property type="project" value="InterPro"/>
</dbReference>
<evidence type="ECO:0000256" key="2">
    <source>
        <dbReference type="ARBA" id="ARBA00022679"/>
    </source>
</evidence>
<dbReference type="EMBL" id="VSSQ01000109">
    <property type="protein sequence ID" value="MPL77699.1"/>
    <property type="molecule type" value="Genomic_DNA"/>
</dbReference>
<accession>A0A644UFP3</accession>
<dbReference type="CDD" id="cd18081">
    <property type="entry name" value="RlmH-like"/>
    <property type="match status" value="1"/>
</dbReference>
<dbReference type="Gene3D" id="3.40.1280.10">
    <property type="match status" value="1"/>
</dbReference>
<evidence type="ECO:0000256" key="4">
    <source>
        <dbReference type="ARBA" id="ARBA00038303"/>
    </source>
</evidence>
<proteinExistence type="inferred from homology"/>
<dbReference type="PIRSF" id="PIRSF004505">
    <property type="entry name" value="MT_bac"/>
    <property type="match status" value="1"/>
</dbReference>
<comment type="caution">
    <text evidence="5">The sequence shown here is derived from an EMBL/GenBank/DDBJ whole genome shotgun (WGS) entry which is preliminary data.</text>
</comment>
<evidence type="ECO:0000313" key="5">
    <source>
        <dbReference type="EMBL" id="MPL77699.1"/>
    </source>
</evidence>
<comment type="similarity">
    <text evidence="4">Belongs to the RNA methyltransferase RlmH family.</text>
</comment>
<protein>
    <submittedName>
        <fullName evidence="5">Ribosomal RNA large subunit methyltransferase H</fullName>
        <ecNumber evidence="5">2.1.1.177</ecNumber>
    </submittedName>
</protein>
<dbReference type="InterPro" id="IPR029026">
    <property type="entry name" value="tRNA_m1G_MTases_N"/>
</dbReference>
<keyword evidence="2 5" id="KW-0808">Transferase</keyword>
<evidence type="ECO:0000256" key="1">
    <source>
        <dbReference type="ARBA" id="ARBA00022603"/>
    </source>
</evidence>
<dbReference type="InterPro" id="IPR003742">
    <property type="entry name" value="RlmH-like"/>
</dbReference>
<reference evidence="5" key="1">
    <citation type="submission" date="2019-08" db="EMBL/GenBank/DDBJ databases">
        <authorList>
            <person name="Kucharzyk K."/>
            <person name="Murdoch R.W."/>
            <person name="Higgins S."/>
            <person name="Loffler F."/>
        </authorList>
    </citation>
    <scope>NUCLEOTIDE SEQUENCE</scope>
</reference>
<dbReference type="AlphaFoldDB" id="A0A644UFP3"/>
<dbReference type="SUPFAM" id="SSF75217">
    <property type="entry name" value="alpha/beta knot"/>
    <property type="match status" value="1"/>
</dbReference>
<dbReference type="GO" id="GO:0008168">
    <property type="term" value="F:methyltransferase activity"/>
    <property type="evidence" value="ECO:0007669"/>
    <property type="project" value="UniProtKB-KW"/>
</dbReference>
<dbReference type="Pfam" id="PF02590">
    <property type="entry name" value="SPOUT_MTase"/>
    <property type="match status" value="1"/>
</dbReference>
<dbReference type="GO" id="GO:0032259">
    <property type="term" value="P:methylation"/>
    <property type="evidence" value="ECO:0007669"/>
    <property type="project" value="UniProtKB-KW"/>
</dbReference>
<name>A0A644UFP3_9ZZZZ</name>
<gene>
    <name evidence="5" type="primary">rlmH_8</name>
    <name evidence="5" type="ORF">SDC9_23556</name>
</gene>
<keyword evidence="1 5" id="KW-0489">Methyltransferase</keyword>
<evidence type="ECO:0000256" key="3">
    <source>
        <dbReference type="ARBA" id="ARBA00022691"/>
    </source>
</evidence>
<dbReference type="HAMAP" id="MF_00658">
    <property type="entry name" value="23SrRNA_methyltr_H"/>
    <property type="match status" value="1"/>
</dbReference>